<proteinExistence type="predicted"/>
<name>A0ABR1JY52_9AGAR</name>
<dbReference type="SUPFAM" id="SSF52047">
    <property type="entry name" value="RNI-like"/>
    <property type="match status" value="1"/>
</dbReference>
<reference evidence="1 2" key="1">
    <citation type="submission" date="2024-01" db="EMBL/GenBank/DDBJ databases">
        <title>A draft genome for the cacao thread blight pathogen Marasmiellus scandens.</title>
        <authorList>
            <person name="Baruah I.K."/>
            <person name="Leung J."/>
            <person name="Bukari Y."/>
            <person name="Amoako-Attah I."/>
            <person name="Meinhardt L.W."/>
            <person name="Bailey B.A."/>
            <person name="Cohen S.P."/>
        </authorList>
    </citation>
    <scope>NUCLEOTIDE SEQUENCE [LARGE SCALE GENOMIC DNA]</scope>
    <source>
        <strain evidence="1 2">GH-19</strain>
    </source>
</reference>
<evidence type="ECO:0000313" key="1">
    <source>
        <dbReference type="EMBL" id="KAK7469246.1"/>
    </source>
</evidence>
<comment type="caution">
    <text evidence="1">The sequence shown here is derived from an EMBL/GenBank/DDBJ whole genome shotgun (WGS) entry which is preliminary data.</text>
</comment>
<dbReference type="Gene3D" id="3.80.10.10">
    <property type="entry name" value="Ribonuclease Inhibitor"/>
    <property type="match status" value="1"/>
</dbReference>
<dbReference type="InterPro" id="IPR032675">
    <property type="entry name" value="LRR_dom_sf"/>
</dbReference>
<evidence type="ECO:0008006" key="3">
    <source>
        <dbReference type="Google" id="ProtNLM"/>
    </source>
</evidence>
<dbReference type="EMBL" id="JBANRG010000003">
    <property type="protein sequence ID" value="KAK7469246.1"/>
    <property type="molecule type" value="Genomic_DNA"/>
</dbReference>
<gene>
    <name evidence="1" type="ORF">VKT23_003733</name>
</gene>
<accession>A0ABR1JY52</accession>
<dbReference type="Proteomes" id="UP001498398">
    <property type="component" value="Unassembled WGS sequence"/>
</dbReference>
<protein>
    <recommendedName>
        <fullName evidence="3">F-box domain-containing protein</fullName>
    </recommendedName>
</protein>
<organism evidence="1 2">
    <name type="scientific">Marasmiellus scandens</name>
    <dbReference type="NCBI Taxonomy" id="2682957"/>
    <lineage>
        <taxon>Eukaryota</taxon>
        <taxon>Fungi</taxon>
        <taxon>Dikarya</taxon>
        <taxon>Basidiomycota</taxon>
        <taxon>Agaricomycotina</taxon>
        <taxon>Agaricomycetes</taxon>
        <taxon>Agaricomycetidae</taxon>
        <taxon>Agaricales</taxon>
        <taxon>Marasmiineae</taxon>
        <taxon>Omphalotaceae</taxon>
        <taxon>Marasmiellus</taxon>
    </lineage>
</organism>
<sequence>MSDTALSVELIQMILAHVYYKNDVVHTIFLSRTPDYQTLAAASLINSSWRIPAQTLLFNHLIDIVAGRFVKTFSDPAFNPDRRHILLGYVRILNLRLIPDDTNFSSAHWSSTFPPVSMCRMADFGFLLAHCPHLYELNVRFLGVLSLGTKPSPCPFNLKALAVMECSSQSPILFELLELFPSVQFLTVGVEVVARPSSAPNHKLYELVMSRSLPASTFGWLVSNSVGHLRILEMRDPPSPDIRETLQSLCAHVESLRIMRFNPTALEVIKSCTRLRELVIMALPSILTLSDISVTLEHLCVVRYDVNGVQKLISSLPNLSLFSGDDPHGRNGSLENVCKSRGIAMKTGLWPNEEPVVCARHPRGRSTSHFYLMNKI</sequence>
<evidence type="ECO:0000313" key="2">
    <source>
        <dbReference type="Proteomes" id="UP001498398"/>
    </source>
</evidence>
<keyword evidence="2" id="KW-1185">Reference proteome</keyword>